<feature type="compositionally biased region" description="Low complexity" evidence="1">
    <location>
        <begin position="110"/>
        <end position="124"/>
    </location>
</feature>
<proteinExistence type="predicted"/>
<accession>A0A9W8JQI4</accession>
<dbReference type="EMBL" id="JANKHO010001941">
    <property type="protein sequence ID" value="KAJ3496444.1"/>
    <property type="molecule type" value="Genomic_DNA"/>
</dbReference>
<gene>
    <name evidence="2" type="ORF">NLJ89_g10486</name>
</gene>
<comment type="caution">
    <text evidence="2">The sequence shown here is derived from an EMBL/GenBank/DDBJ whole genome shotgun (WGS) entry which is preliminary data.</text>
</comment>
<reference evidence="2" key="1">
    <citation type="submission" date="2022-07" db="EMBL/GenBank/DDBJ databases">
        <title>Genome Sequence of Agrocybe chaxingu.</title>
        <authorList>
            <person name="Buettner E."/>
        </authorList>
    </citation>
    <scope>NUCLEOTIDE SEQUENCE</scope>
    <source>
        <strain evidence="2">MP-N11</strain>
    </source>
</reference>
<dbReference type="Proteomes" id="UP001148786">
    <property type="component" value="Unassembled WGS sequence"/>
</dbReference>
<evidence type="ECO:0000313" key="3">
    <source>
        <dbReference type="Proteomes" id="UP001148786"/>
    </source>
</evidence>
<dbReference type="OrthoDB" id="47801at2759"/>
<sequence length="142" mass="15405">MPPASVNTMPRAIEPPPSIDVHGFRDFVPDEDAANFNSALWETIDQDAFIRAQQEAIEAFNIAKALKVSQKTAAQEQQMRNAAAADAPVAVALSSASASTSAATMKPVATSTTTSMTTTTTTMTIDDQRRQRRRQRPDRRLG</sequence>
<dbReference type="AlphaFoldDB" id="A0A9W8JQI4"/>
<organism evidence="2 3">
    <name type="scientific">Agrocybe chaxingu</name>
    <dbReference type="NCBI Taxonomy" id="84603"/>
    <lineage>
        <taxon>Eukaryota</taxon>
        <taxon>Fungi</taxon>
        <taxon>Dikarya</taxon>
        <taxon>Basidiomycota</taxon>
        <taxon>Agaricomycotina</taxon>
        <taxon>Agaricomycetes</taxon>
        <taxon>Agaricomycetidae</taxon>
        <taxon>Agaricales</taxon>
        <taxon>Agaricineae</taxon>
        <taxon>Strophariaceae</taxon>
        <taxon>Agrocybe</taxon>
    </lineage>
</organism>
<feature type="compositionally biased region" description="Basic residues" evidence="1">
    <location>
        <begin position="130"/>
        <end position="142"/>
    </location>
</feature>
<protein>
    <submittedName>
        <fullName evidence="2">Uncharacterized protein</fullName>
    </submittedName>
</protein>
<evidence type="ECO:0000313" key="2">
    <source>
        <dbReference type="EMBL" id="KAJ3496444.1"/>
    </source>
</evidence>
<evidence type="ECO:0000256" key="1">
    <source>
        <dbReference type="SAM" id="MobiDB-lite"/>
    </source>
</evidence>
<name>A0A9W8JQI4_9AGAR</name>
<keyword evidence="3" id="KW-1185">Reference proteome</keyword>
<feature type="region of interest" description="Disordered" evidence="1">
    <location>
        <begin position="96"/>
        <end position="142"/>
    </location>
</feature>